<dbReference type="RefSeq" id="WP_169412187.1">
    <property type="nucleotide sequence ID" value="NZ_JAAXKZ010000024.1"/>
</dbReference>
<dbReference type="GO" id="GO:0010181">
    <property type="term" value="F:FMN binding"/>
    <property type="evidence" value="ECO:0007669"/>
    <property type="project" value="InterPro"/>
</dbReference>
<dbReference type="InterPro" id="IPR051793">
    <property type="entry name" value="NADH:flavin_oxidoreductase"/>
</dbReference>
<dbReference type="GO" id="GO:0016491">
    <property type="term" value="F:oxidoreductase activity"/>
    <property type="evidence" value="ECO:0007669"/>
    <property type="project" value="UniProtKB-KW"/>
</dbReference>
<accession>A0A848DGT3</accession>
<evidence type="ECO:0000259" key="9">
    <source>
        <dbReference type="Pfam" id="PF00724"/>
    </source>
</evidence>
<keyword evidence="6" id="KW-0560">Oxidoreductase</keyword>
<dbReference type="GO" id="GO:0046872">
    <property type="term" value="F:metal ion binding"/>
    <property type="evidence" value="ECO:0007669"/>
    <property type="project" value="UniProtKB-KW"/>
</dbReference>
<dbReference type="InterPro" id="IPR013785">
    <property type="entry name" value="Aldolase_TIM"/>
</dbReference>
<evidence type="ECO:0000313" key="11">
    <source>
        <dbReference type="Proteomes" id="UP000586918"/>
    </source>
</evidence>
<dbReference type="GO" id="GO:0051536">
    <property type="term" value="F:iron-sulfur cluster binding"/>
    <property type="evidence" value="ECO:0007669"/>
    <property type="project" value="UniProtKB-KW"/>
</dbReference>
<dbReference type="AlphaFoldDB" id="A0A848DGT3"/>
<evidence type="ECO:0000256" key="8">
    <source>
        <dbReference type="ARBA" id="ARBA00023014"/>
    </source>
</evidence>
<dbReference type="PRINTS" id="PR00335">
    <property type="entry name" value="KUPTAKETRKA"/>
</dbReference>
<evidence type="ECO:0000256" key="7">
    <source>
        <dbReference type="ARBA" id="ARBA00023004"/>
    </source>
</evidence>
<dbReference type="InterPro" id="IPR001155">
    <property type="entry name" value="OxRdtase_FMN_N"/>
</dbReference>
<keyword evidence="4" id="KW-0288">FMN</keyword>
<dbReference type="Pfam" id="PF00724">
    <property type="entry name" value="Oxidored_FMN"/>
    <property type="match status" value="1"/>
</dbReference>
<dbReference type="Pfam" id="PF13450">
    <property type="entry name" value="NAD_binding_8"/>
    <property type="match status" value="1"/>
</dbReference>
<comment type="cofactor">
    <cofactor evidence="1">
        <name>FMN</name>
        <dbReference type="ChEBI" id="CHEBI:58210"/>
    </cofactor>
</comment>
<evidence type="ECO:0000256" key="5">
    <source>
        <dbReference type="ARBA" id="ARBA00022723"/>
    </source>
</evidence>
<organism evidence="10 11">
    <name type="scientific">Pseudonocardia bannensis</name>
    <dbReference type="NCBI Taxonomy" id="630973"/>
    <lineage>
        <taxon>Bacteria</taxon>
        <taxon>Bacillati</taxon>
        <taxon>Actinomycetota</taxon>
        <taxon>Actinomycetes</taxon>
        <taxon>Pseudonocardiales</taxon>
        <taxon>Pseudonocardiaceae</taxon>
        <taxon>Pseudonocardia</taxon>
    </lineage>
</organism>
<reference evidence="10 11" key="1">
    <citation type="submission" date="2020-04" db="EMBL/GenBank/DDBJ databases">
        <authorList>
            <person name="Klaysubun C."/>
            <person name="Duangmal K."/>
            <person name="Lipun K."/>
        </authorList>
    </citation>
    <scope>NUCLEOTIDE SEQUENCE [LARGE SCALE GENOMIC DNA]</scope>
    <source>
        <strain evidence="10 11">DSM 45300</strain>
    </source>
</reference>
<evidence type="ECO:0000256" key="1">
    <source>
        <dbReference type="ARBA" id="ARBA00001917"/>
    </source>
</evidence>
<gene>
    <name evidence="10" type="ORF">HF519_09260</name>
</gene>
<evidence type="ECO:0000256" key="2">
    <source>
        <dbReference type="ARBA" id="ARBA00001966"/>
    </source>
</evidence>
<dbReference type="PANTHER" id="PTHR42917:SF2">
    <property type="entry name" value="2,4-DIENOYL-COA REDUCTASE [(2E)-ENOYL-COA-PRODUCING]"/>
    <property type="match status" value="1"/>
</dbReference>
<keyword evidence="8" id="KW-0411">Iron-sulfur</keyword>
<dbReference type="Gene3D" id="3.40.50.720">
    <property type="entry name" value="NAD(P)-binding Rossmann-like Domain"/>
    <property type="match status" value="1"/>
</dbReference>
<dbReference type="GO" id="GO:0005886">
    <property type="term" value="C:plasma membrane"/>
    <property type="evidence" value="ECO:0007669"/>
    <property type="project" value="InterPro"/>
</dbReference>
<evidence type="ECO:0000256" key="6">
    <source>
        <dbReference type="ARBA" id="ARBA00023002"/>
    </source>
</evidence>
<dbReference type="InterPro" id="IPR006036">
    <property type="entry name" value="K_uptake_TrkA"/>
</dbReference>
<dbReference type="GO" id="GO:0015079">
    <property type="term" value="F:potassium ion transmembrane transporter activity"/>
    <property type="evidence" value="ECO:0007669"/>
    <property type="project" value="InterPro"/>
</dbReference>
<feature type="domain" description="NADH:flavin oxidoreductase/NADH oxidase N-terminal" evidence="9">
    <location>
        <begin position="15"/>
        <end position="349"/>
    </location>
</feature>
<name>A0A848DGT3_9PSEU</name>
<dbReference type="SUPFAM" id="SSF51395">
    <property type="entry name" value="FMN-linked oxidoreductases"/>
    <property type="match status" value="1"/>
</dbReference>
<dbReference type="SUPFAM" id="SSF51971">
    <property type="entry name" value="Nucleotide-binding domain"/>
    <property type="match status" value="1"/>
</dbReference>
<comment type="cofactor">
    <cofactor evidence="2">
        <name>[4Fe-4S] cluster</name>
        <dbReference type="ChEBI" id="CHEBI:49883"/>
    </cofactor>
</comment>
<proteinExistence type="predicted"/>
<dbReference type="PANTHER" id="PTHR42917">
    <property type="entry name" value="2,4-DIENOYL-COA REDUCTASE"/>
    <property type="match status" value="1"/>
</dbReference>
<dbReference type="Proteomes" id="UP000586918">
    <property type="component" value="Unassembled WGS sequence"/>
</dbReference>
<evidence type="ECO:0000256" key="3">
    <source>
        <dbReference type="ARBA" id="ARBA00022630"/>
    </source>
</evidence>
<keyword evidence="5" id="KW-0479">Metal-binding</keyword>
<keyword evidence="7" id="KW-0408">Iron</keyword>
<sequence length="586" mass="62440">MPETCSQGRSDGAGLFDPIEIGGVRLRNRTLLPSMTTRLADDVGHVTDATIAYYRARAEGGVGLVTVEMASPEIAGKHRFRELGIYDDTFLPGLRRLVAVLHEAGAAASIQLGHGGSRARGAVSGVTPVAPSAVPTPVFEIEHEIAVPEAMSPERMRETMDAYVAAARRAQQAGFDVVELHGAHGYLISQFLSPMENTRTDSYGGTLANRARFGLEILRRIKAEVPGLAVIFRIGVEDFFPGGLTAEEGMQVGRWAERDGADAVSVTAGHYRSLPAAERMIPPMAYPAATFLDYAARMKEHVTVPVIGVGRLGDPELAARAVATGQLDVVALGRPLIADPRWVAKAQAGEPVRRCLACNHCVTDMRSGARLSCVVNPVTGREADFADASAPTGRRIVVLGAGPAGLSYASLVADGNDVTVIDRADRPGGAFRLTGLAPRFNDVAAAEPTFAAYIGELERDCRRKGVRFRFGAEATRADLHDADVVVVATGAHYRLGLGTVVPRLLHTRAARSSVAARLFASPRLRDWLYYRLRAGRGADLARRLPIGASTEVVVIGDAARAGKAREAITSAFDAALHRSSLHARTV</sequence>
<dbReference type="Gene3D" id="3.20.20.70">
    <property type="entry name" value="Aldolase class I"/>
    <property type="match status" value="1"/>
</dbReference>
<comment type="caution">
    <text evidence="10">The sequence shown here is derived from an EMBL/GenBank/DDBJ whole genome shotgun (WGS) entry which is preliminary data.</text>
</comment>
<dbReference type="CDD" id="cd02803">
    <property type="entry name" value="OYE_like_FMN_family"/>
    <property type="match status" value="1"/>
</dbReference>
<evidence type="ECO:0000313" key="10">
    <source>
        <dbReference type="EMBL" id="NMH91765.1"/>
    </source>
</evidence>
<evidence type="ECO:0000256" key="4">
    <source>
        <dbReference type="ARBA" id="ARBA00022643"/>
    </source>
</evidence>
<dbReference type="EMBL" id="JAAXKZ010000024">
    <property type="protein sequence ID" value="NMH91765.1"/>
    <property type="molecule type" value="Genomic_DNA"/>
</dbReference>
<protein>
    <submittedName>
        <fullName evidence="10">NAD(P)-binding protein</fullName>
    </submittedName>
</protein>
<keyword evidence="11" id="KW-1185">Reference proteome</keyword>
<keyword evidence="3" id="KW-0285">Flavoprotein</keyword>